<dbReference type="Proteomes" id="UP000265581">
    <property type="component" value="Unassembled WGS sequence"/>
</dbReference>
<protein>
    <submittedName>
        <fullName evidence="1">Uncharacterized protein</fullName>
    </submittedName>
</protein>
<accession>A0A371PE21</accession>
<dbReference type="RefSeq" id="WP_119703770.1">
    <property type="nucleotide sequence ID" value="NZ_JBHSOI010000001.1"/>
</dbReference>
<dbReference type="AlphaFoldDB" id="A0A371PE21"/>
<organism evidence="1 2">
    <name type="scientific">Aeromicrobium endophyticum</name>
    <dbReference type="NCBI Taxonomy" id="2292704"/>
    <lineage>
        <taxon>Bacteria</taxon>
        <taxon>Bacillati</taxon>
        <taxon>Actinomycetota</taxon>
        <taxon>Actinomycetes</taxon>
        <taxon>Propionibacteriales</taxon>
        <taxon>Nocardioidaceae</taxon>
        <taxon>Aeromicrobium</taxon>
    </lineage>
</organism>
<name>A0A371PE21_9ACTN</name>
<dbReference type="EMBL" id="QUBR01000001">
    <property type="protein sequence ID" value="REK73660.1"/>
    <property type="molecule type" value="Genomic_DNA"/>
</dbReference>
<comment type="caution">
    <text evidence="1">The sequence shown here is derived from an EMBL/GenBank/DDBJ whole genome shotgun (WGS) entry which is preliminary data.</text>
</comment>
<evidence type="ECO:0000313" key="2">
    <source>
        <dbReference type="Proteomes" id="UP000265581"/>
    </source>
</evidence>
<reference evidence="1 2" key="1">
    <citation type="submission" date="2018-08" db="EMBL/GenBank/DDBJ databases">
        <title>Aeromicrobium sp. M2KJ-4, whole genome shotgun sequence.</title>
        <authorList>
            <person name="Tuo L."/>
        </authorList>
    </citation>
    <scope>NUCLEOTIDE SEQUENCE [LARGE SCALE GENOMIC DNA]</scope>
    <source>
        <strain evidence="1 2">M2KJ-4</strain>
    </source>
</reference>
<evidence type="ECO:0000313" key="1">
    <source>
        <dbReference type="EMBL" id="REK73660.1"/>
    </source>
</evidence>
<gene>
    <name evidence="1" type="ORF">DX116_09045</name>
</gene>
<keyword evidence="2" id="KW-1185">Reference proteome</keyword>
<proteinExistence type="predicted"/>
<sequence length="218" mass="23392">MTGAVSGVPAEAIEAAARAIYHHDVRLSRPRSYDRWGIALPHHQEACRDEARAALAAALPALREGIAAEVLAPVREVEDRWSSDMNLHAASPYDILDDFQRALSGPVQAAEEVHAYAAAGYLVCGQQTGGNISRVDGYEGPAHRGTTVDADVTCRECRAWLDDMARVAAEEVGGEVRTSGKCATCGEEVYLTVSGPWRHVERDHAHDATPTPTNGVTP</sequence>